<dbReference type="InterPro" id="IPR001387">
    <property type="entry name" value="Cro/C1-type_HTH"/>
</dbReference>
<evidence type="ECO:0000313" key="2">
    <source>
        <dbReference type="EMBL" id="MFC5154174.1"/>
    </source>
</evidence>
<dbReference type="Proteomes" id="UP001596160">
    <property type="component" value="Unassembled WGS sequence"/>
</dbReference>
<sequence>MNGADGARAAVIGRAVKSRRLRQGMSLRALADLSGLSTGYLSMVENGQRLLDRTSHITAVADALRVTPSELLTWSLPVSVRAGAAHEAVPALRLLLMGLPLDPSGGDRPADPVPVDVLARRVREANRRYHAAAYDALAVSLPVLLDDLQQAAVSAAGPAREQLLRLLADAYHPACALLLKALGYVDLAWMAVTRAAEVTAELDDPVRTASSGFFHAHILLAAGSPGQALARARSAADQLQPRLGRGPAAEALLGELHLISASALTQLGRGTGQEGDDVRGHLAEAERLAARTGEVTAWHLNFGPANVGVHHVSLNAALGLHPEAAEAGERVHPGQVATAGRRAVLHADLARAYAHLPSHHEQAVRHLLDAEAAAPQRIHADPVARDTAAHLITRSRTTADRRALSGLARRMNLPS</sequence>
<dbReference type="CDD" id="cd00093">
    <property type="entry name" value="HTH_XRE"/>
    <property type="match status" value="1"/>
</dbReference>
<accession>A0ABW0AKC5</accession>
<protein>
    <submittedName>
        <fullName evidence="2">Helix-turn-helix domain-containing protein</fullName>
    </submittedName>
</protein>
<dbReference type="RefSeq" id="WP_381734462.1">
    <property type="nucleotide sequence ID" value="NZ_JBHSKP010000013.1"/>
</dbReference>
<organism evidence="2 3">
    <name type="scientific">Streptomyces amakusaensis</name>
    <dbReference type="NCBI Taxonomy" id="67271"/>
    <lineage>
        <taxon>Bacteria</taxon>
        <taxon>Bacillati</taxon>
        <taxon>Actinomycetota</taxon>
        <taxon>Actinomycetes</taxon>
        <taxon>Kitasatosporales</taxon>
        <taxon>Streptomycetaceae</taxon>
        <taxon>Streptomyces</taxon>
    </lineage>
</organism>
<dbReference type="PROSITE" id="PS50943">
    <property type="entry name" value="HTH_CROC1"/>
    <property type="match status" value="1"/>
</dbReference>
<name>A0ABW0AKC5_9ACTN</name>
<dbReference type="EMBL" id="JBHSKP010000013">
    <property type="protein sequence ID" value="MFC5154174.1"/>
    <property type="molecule type" value="Genomic_DNA"/>
</dbReference>
<evidence type="ECO:0000313" key="3">
    <source>
        <dbReference type="Proteomes" id="UP001596160"/>
    </source>
</evidence>
<comment type="caution">
    <text evidence="2">The sequence shown here is derived from an EMBL/GenBank/DDBJ whole genome shotgun (WGS) entry which is preliminary data.</text>
</comment>
<dbReference type="SUPFAM" id="SSF47413">
    <property type="entry name" value="lambda repressor-like DNA-binding domains"/>
    <property type="match status" value="1"/>
</dbReference>
<feature type="domain" description="HTH cro/C1-type" evidence="1">
    <location>
        <begin position="16"/>
        <end position="71"/>
    </location>
</feature>
<keyword evidence="3" id="KW-1185">Reference proteome</keyword>
<proteinExistence type="predicted"/>
<dbReference type="InterPro" id="IPR010982">
    <property type="entry name" value="Lambda_DNA-bd_dom_sf"/>
</dbReference>
<gene>
    <name evidence="2" type="ORF">ACFPRH_20780</name>
</gene>
<dbReference type="Gene3D" id="1.10.260.40">
    <property type="entry name" value="lambda repressor-like DNA-binding domains"/>
    <property type="match status" value="1"/>
</dbReference>
<dbReference type="Pfam" id="PF13560">
    <property type="entry name" value="HTH_31"/>
    <property type="match status" value="1"/>
</dbReference>
<reference evidence="3" key="1">
    <citation type="journal article" date="2019" name="Int. J. Syst. Evol. Microbiol.">
        <title>The Global Catalogue of Microorganisms (GCM) 10K type strain sequencing project: providing services to taxonomists for standard genome sequencing and annotation.</title>
        <authorList>
            <consortium name="The Broad Institute Genomics Platform"/>
            <consortium name="The Broad Institute Genome Sequencing Center for Infectious Disease"/>
            <person name="Wu L."/>
            <person name="Ma J."/>
        </authorList>
    </citation>
    <scope>NUCLEOTIDE SEQUENCE [LARGE SCALE GENOMIC DNA]</scope>
    <source>
        <strain evidence="3">PCU 266</strain>
    </source>
</reference>
<evidence type="ECO:0000259" key="1">
    <source>
        <dbReference type="PROSITE" id="PS50943"/>
    </source>
</evidence>
<dbReference type="SMART" id="SM00530">
    <property type="entry name" value="HTH_XRE"/>
    <property type="match status" value="1"/>
</dbReference>